<evidence type="ECO:0000313" key="6">
    <source>
        <dbReference type="EMBL" id="QNB47077.1"/>
    </source>
</evidence>
<keyword evidence="2 4" id="KW-0597">Phosphoprotein</keyword>
<sequence>MPVAAKVLVVDDQEGIRKLLKEVLVELGYEAETVSSGAEAVQAFTEGSFKLVLMDMKMPGLNGFETAERLKKISEDLKIILMTGFYDSFLLEEAKNHGADGLLNKPFSLVEIQRILEETFKEERGHIC</sequence>
<evidence type="ECO:0000256" key="4">
    <source>
        <dbReference type="PROSITE-ProRule" id="PRU00169"/>
    </source>
</evidence>
<dbReference type="SMART" id="SM00448">
    <property type="entry name" value="REC"/>
    <property type="match status" value="1"/>
</dbReference>
<evidence type="ECO:0000256" key="3">
    <source>
        <dbReference type="ARBA" id="ARBA00024867"/>
    </source>
</evidence>
<evidence type="ECO:0000256" key="2">
    <source>
        <dbReference type="ARBA" id="ARBA00022553"/>
    </source>
</evidence>
<dbReference type="Gene3D" id="3.40.50.2300">
    <property type="match status" value="1"/>
</dbReference>
<protein>
    <recommendedName>
        <fullName evidence="1">Stage 0 sporulation protein A homolog</fullName>
    </recommendedName>
</protein>
<dbReference type="InterPro" id="IPR001789">
    <property type="entry name" value="Sig_transdc_resp-reg_receiver"/>
</dbReference>
<dbReference type="AlphaFoldDB" id="A0A7G6E4S3"/>
<dbReference type="GO" id="GO:0000160">
    <property type="term" value="P:phosphorelay signal transduction system"/>
    <property type="evidence" value="ECO:0007669"/>
    <property type="project" value="InterPro"/>
</dbReference>
<dbReference type="SUPFAM" id="SSF52172">
    <property type="entry name" value="CheY-like"/>
    <property type="match status" value="1"/>
</dbReference>
<evidence type="ECO:0000313" key="7">
    <source>
        <dbReference type="Proteomes" id="UP000515847"/>
    </source>
</evidence>
<reference evidence="6 7" key="1">
    <citation type="journal article" date="2019" name="Front. Microbiol.">
        <title>Thermoanaerosceptrum fracticalcis gen. nov. sp. nov., a Novel Fumarate-Fermenting Microorganism From a Deep Fractured Carbonate Aquifer of the US Great Basin.</title>
        <authorList>
            <person name="Hamilton-Brehm S.D."/>
            <person name="Stewart L.E."/>
            <person name="Zavarin M."/>
            <person name="Caldwell M."/>
            <person name="Lawson P.A."/>
            <person name="Onstott T.C."/>
            <person name="Grzymski J."/>
            <person name="Neveux I."/>
            <person name="Lollar B.S."/>
            <person name="Russell C.E."/>
            <person name="Moser D.P."/>
        </authorList>
    </citation>
    <scope>NUCLEOTIDE SEQUENCE [LARGE SCALE GENOMIC DNA]</scope>
    <source>
        <strain evidence="6 7">DRI-13</strain>
    </source>
</reference>
<name>A0A7G6E4S3_THEFR</name>
<keyword evidence="7" id="KW-1185">Reference proteome</keyword>
<proteinExistence type="predicted"/>
<evidence type="ECO:0000256" key="1">
    <source>
        <dbReference type="ARBA" id="ARBA00018672"/>
    </source>
</evidence>
<comment type="function">
    <text evidence="3">May play the central regulatory role in sporulation. It may be an element of the effector pathway responsible for the activation of sporulation genes in response to nutritional stress. Spo0A may act in concert with spo0H (a sigma factor) to control the expression of some genes that are critical to the sporulation process.</text>
</comment>
<dbReference type="KEGG" id="tfr:BR63_12630"/>
<gene>
    <name evidence="6" type="ORF">BR63_12630</name>
</gene>
<dbReference type="PANTHER" id="PTHR44591">
    <property type="entry name" value="STRESS RESPONSE REGULATOR PROTEIN 1"/>
    <property type="match status" value="1"/>
</dbReference>
<dbReference type="PANTHER" id="PTHR44591:SF3">
    <property type="entry name" value="RESPONSE REGULATORY DOMAIN-CONTAINING PROTEIN"/>
    <property type="match status" value="1"/>
</dbReference>
<dbReference type="OrthoDB" id="9808843at2"/>
<dbReference type="InterPro" id="IPR011006">
    <property type="entry name" value="CheY-like_superfamily"/>
</dbReference>
<accession>A0A7G6E4S3</accession>
<dbReference type="PROSITE" id="PS50110">
    <property type="entry name" value="RESPONSE_REGULATORY"/>
    <property type="match status" value="1"/>
</dbReference>
<dbReference type="Proteomes" id="UP000515847">
    <property type="component" value="Chromosome"/>
</dbReference>
<dbReference type="CDD" id="cd17546">
    <property type="entry name" value="REC_hyHK_CKI1_RcsC-like"/>
    <property type="match status" value="1"/>
</dbReference>
<dbReference type="RefSeq" id="WP_034425207.1">
    <property type="nucleotide sequence ID" value="NZ_CP045798.1"/>
</dbReference>
<dbReference type="EMBL" id="CP045798">
    <property type="protein sequence ID" value="QNB47077.1"/>
    <property type="molecule type" value="Genomic_DNA"/>
</dbReference>
<feature type="modified residue" description="4-aspartylphosphate" evidence="4">
    <location>
        <position position="55"/>
    </location>
</feature>
<dbReference type="InterPro" id="IPR050595">
    <property type="entry name" value="Bact_response_regulator"/>
</dbReference>
<feature type="domain" description="Response regulatory" evidence="5">
    <location>
        <begin position="6"/>
        <end position="120"/>
    </location>
</feature>
<evidence type="ECO:0000259" key="5">
    <source>
        <dbReference type="PROSITE" id="PS50110"/>
    </source>
</evidence>
<organism evidence="6 7">
    <name type="scientific">Thermanaerosceptrum fracticalcis</name>
    <dbReference type="NCBI Taxonomy" id="1712410"/>
    <lineage>
        <taxon>Bacteria</taxon>
        <taxon>Bacillati</taxon>
        <taxon>Bacillota</taxon>
        <taxon>Clostridia</taxon>
        <taxon>Eubacteriales</taxon>
        <taxon>Peptococcaceae</taxon>
        <taxon>Thermanaerosceptrum</taxon>
    </lineage>
</organism>
<dbReference type="Pfam" id="PF00072">
    <property type="entry name" value="Response_reg"/>
    <property type="match status" value="1"/>
</dbReference>